<keyword evidence="3" id="KW-1185">Reference proteome</keyword>
<reference evidence="2 3" key="1">
    <citation type="submission" date="2019-02" db="EMBL/GenBank/DDBJ databases">
        <title>Deep-cultivation of Planctomycetes and their phenomic and genomic characterization uncovers novel biology.</title>
        <authorList>
            <person name="Wiegand S."/>
            <person name="Jogler M."/>
            <person name="Boedeker C."/>
            <person name="Pinto D."/>
            <person name="Vollmers J."/>
            <person name="Rivas-Marin E."/>
            <person name="Kohn T."/>
            <person name="Peeters S.H."/>
            <person name="Heuer A."/>
            <person name="Rast P."/>
            <person name="Oberbeckmann S."/>
            <person name="Bunk B."/>
            <person name="Jeske O."/>
            <person name="Meyerdierks A."/>
            <person name="Storesund J.E."/>
            <person name="Kallscheuer N."/>
            <person name="Luecker S."/>
            <person name="Lage O.M."/>
            <person name="Pohl T."/>
            <person name="Merkel B.J."/>
            <person name="Hornburger P."/>
            <person name="Mueller R.-W."/>
            <person name="Bruemmer F."/>
            <person name="Labrenz M."/>
            <person name="Spormann A.M."/>
            <person name="Op Den Camp H."/>
            <person name="Overmann J."/>
            <person name="Amann R."/>
            <person name="Jetten M.S.M."/>
            <person name="Mascher T."/>
            <person name="Medema M.H."/>
            <person name="Devos D.P."/>
            <person name="Kaster A.-K."/>
            <person name="Ovreas L."/>
            <person name="Rohde M."/>
            <person name="Galperin M.Y."/>
            <person name="Jogler C."/>
        </authorList>
    </citation>
    <scope>NUCLEOTIDE SEQUENCE [LARGE SCALE GENOMIC DNA]</scope>
    <source>
        <strain evidence="2 3">Pla22</strain>
    </source>
</reference>
<protein>
    <recommendedName>
        <fullName evidence="4">Secreted protein</fullName>
    </recommendedName>
</protein>
<name>A0A5C5WIW6_9BACT</name>
<organism evidence="2 3">
    <name type="scientific">Rubripirellula amarantea</name>
    <dbReference type="NCBI Taxonomy" id="2527999"/>
    <lineage>
        <taxon>Bacteria</taxon>
        <taxon>Pseudomonadati</taxon>
        <taxon>Planctomycetota</taxon>
        <taxon>Planctomycetia</taxon>
        <taxon>Pirellulales</taxon>
        <taxon>Pirellulaceae</taxon>
        <taxon>Rubripirellula</taxon>
    </lineage>
</organism>
<dbReference type="AlphaFoldDB" id="A0A5C5WIW6"/>
<evidence type="ECO:0000313" key="2">
    <source>
        <dbReference type="EMBL" id="TWT50688.1"/>
    </source>
</evidence>
<comment type="caution">
    <text evidence="2">The sequence shown here is derived from an EMBL/GenBank/DDBJ whole genome shotgun (WGS) entry which is preliminary data.</text>
</comment>
<gene>
    <name evidence="2" type="ORF">Pla22_34310</name>
</gene>
<feature type="chain" id="PRO_5023143022" description="Secreted protein" evidence="1">
    <location>
        <begin position="20"/>
        <end position="173"/>
    </location>
</feature>
<evidence type="ECO:0000313" key="3">
    <source>
        <dbReference type="Proteomes" id="UP000316598"/>
    </source>
</evidence>
<dbReference type="EMBL" id="SJPI01000002">
    <property type="protein sequence ID" value="TWT50688.1"/>
    <property type="molecule type" value="Genomic_DNA"/>
</dbReference>
<accession>A0A5C5WIW6</accession>
<dbReference type="Proteomes" id="UP000316598">
    <property type="component" value="Unassembled WGS sequence"/>
</dbReference>
<evidence type="ECO:0000256" key="1">
    <source>
        <dbReference type="SAM" id="SignalP"/>
    </source>
</evidence>
<sequence precursor="true">MRLSMVFLWMVIMISPVLGQDPFDWVVGDEANHGCWAETGDPPSTPCKDWWDSESQYVIDVFSCTGRCTWSQQYGRMGCIVGHSNNYKKPGPDLNAEDIAIGSVPSPTNPGPGNVPRYRDLKCVQKGMCRCISNLVGTLIVCRNDPTIPVTYDNPTSYITDAGGPACNPAPGG</sequence>
<proteinExistence type="predicted"/>
<evidence type="ECO:0008006" key="4">
    <source>
        <dbReference type="Google" id="ProtNLM"/>
    </source>
</evidence>
<feature type="signal peptide" evidence="1">
    <location>
        <begin position="1"/>
        <end position="19"/>
    </location>
</feature>
<keyword evidence="1" id="KW-0732">Signal</keyword>